<accession>A0ABX7FS61</accession>
<gene>
    <name evidence="1" type="ORF">JNE38_05295</name>
</gene>
<evidence type="ECO:0000313" key="1">
    <source>
        <dbReference type="EMBL" id="QRG68570.1"/>
    </source>
</evidence>
<organism evidence="1 2">
    <name type="scientific">Brevibacillus choshinensis</name>
    <dbReference type="NCBI Taxonomy" id="54911"/>
    <lineage>
        <taxon>Bacteria</taxon>
        <taxon>Bacillati</taxon>
        <taxon>Bacillota</taxon>
        <taxon>Bacilli</taxon>
        <taxon>Bacillales</taxon>
        <taxon>Paenibacillaceae</taxon>
        <taxon>Brevibacillus</taxon>
    </lineage>
</organism>
<sequence>MKDEIYELRFMRWKVSKTFLRDGQYWALLKCVSKRKQPPWEVPLSFLEMVQNRKIS</sequence>
<reference evidence="1 2" key="1">
    <citation type="submission" date="2021-01" db="EMBL/GenBank/DDBJ databases">
        <title>Identification of strong promoters based on the transcriptome of Brevibacillus choshinensis.</title>
        <authorList>
            <person name="Yao D."/>
            <person name="Zhang K."/>
            <person name="Wu J."/>
        </authorList>
    </citation>
    <scope>NUCLEOTIDE SEQUENCE [LARGE SCALE GENOMIC DNA]</scope>
    <source>
        <strain evidence="1 2">HPD31-SP3</strain>
    </source>
</reference>
<evidence type="ECO:0000313" key="2">
    <source>
        <dbReference type="Proteomes" id="UP000596248"/>
    </source>
</evidence>
<proteinExistence type="predicted"/>
<evidence type="ECO:0008006" key="3">
    <source>
        <dbReference type="Google" id="ProtNLM"/>
    </source>
</evidence>
<protein>
    <recommendedName>
        <fullName evidence="3">Transposase</fullName>
    </recommendedName>
</protein>
<dbReference type="Proteomes" id="UP000596248">
    <property type="component" value="Chromosome"/>
</dbReference>
<keyword evidence="2" id="KW-1185">Reference proteome</keyword>
<dbReference type="EMBL" id="CP069127">
    <property type="protein sequence ID" value="QRG68570.1"/>
    <property type="molecule type" value="Genomic_DNA"/>
</dbReference>
<dbReference type="RefSeq" id="WP_203355570.1">
    <property type="nucleotide sequence ID" value="NZ_CP069127.1"/>
</dbReference>
<name>A0ABX7FS61_BRECH</name>